<dbReference type="EMBL" id="UINC01196311">
    <property type="protein sequence ID" value="SVE13259.1"/>
    <property type="molecule type" value="Genomic_DNA"/>
</dbReference>
<dbReference type="InterPro" id="IPR046825">
    <property type="entry name" value="PDH_C"/>
</dbReference>
<dbReference type="GO" id="GO:0070403">
    <property type="term" value="F:NAD+ binding"/>
    <property type="evidence" value="ECO:0007669"/>
    <property type="project" value="InterPro"/>
</dbReference>
<dbReference type="PROSITE" id="PS51176">
    <property type="entry name" value="PDH_ADH"/>
    <property type="match status" value="1"/>
</dbReference>
<keyword evidence="1" id="KW-0560">Oxidoreductase</keyword>
<dbReference type="InterPro" id="IPR036291">
    <property type="entry name" value="NAD(P)-bd_dom_sf"/>
</dbReference>
<dbReference type="InterPro" id="IPR050812">
    <property type="entry name" value="Preph/Arog_dehydrog"/>
</dbReference>
<accession>A0A383B0F5</accession>
<sequence length="248" mass="28318">SNSITQLTNNYEECVKDSDIILVATPTSSIYEVFENIKDYLSKNVVIIDTSDTKRAVNQWANEILPEIGIIGINPFKKNQSFENIFWGVVNYDNSNKNTYEVASKLIDDLSGQIINIDIMEHDSFSGLVETIPIILSSALMNLSNDSKSWKEIYRFIGNRFNKFTDSLDNDPINSFSSILTNSDMLLEWIRIYITELLKLEKMLEKNSENDIADYIQKNWENKLKIMNNIDPNASQSATDFIPSASEN</sequence>
<feature type="non-terminal residue" evidence="3">
    <location>
        <position position="248"/>
    </location>
</feature>
<dbReference type="GO" id="GO:0006571">
    <property type="term" value="P:tyrosine biosynthetic process"/>
    <property type="evidence" value="ECO:0007669"/>
    <property type="project" value="InterPro"/>
</dbReference>
<dbReference type="Pfam" id="PF02153">
    <property type="entry name" value="PDH_N"/>
    <property type="match status" value="1"/>
</dbReference>
<name>A0A383B0F5_9ZZZZ</name>
<dbReference type="PANTHER" id="PTHR21363:SF0">
    <property type="entry name" value="PREPHENATE DEHYDROGENASE [NADP(+)]"/>
    <property type="match status" value="1"/>
</dbReference>
<feature type="domain" description="Prephenate/arogenate dehydrogenase" evidence="2">
    <location>
        <begin position="1"/>
        <end position="234"/>
    </location>
</feature>
<evidence type="ECO:0000256" key="1">
    <source>
        <dbReference type="ARBA" id="ARBA00023002"/>
    </source>
</evidence>
<dbReference type="PANTHER" id="PTHR21363">
    <property type="entry name" value="PREPHENATE DEHYDROGENASE"/>
    <property type="match status" value="1"/>
</dbReference>
<proteinExistence type="predicted"/>
<dbReference type="Gene3D" id="3.40.50.720">
    <property type="entry name" value="NAD(P)-binding Rossmann-like Domain"/>
    <property type="match status" value="1"/>
</dbReference>
<evidence type="ECO:0000313" key="3">
    <source>
        <dbReference type="EMBL" id="SVE13259.1"/>
    </source>
</evidence>
<dbReference type="GO" id="GO:0004665">
    <property type="term" value="F:prephenate dehydrogenase (NADP+) activity"/>
    <property type="evidence" value="ECO:0007669"/>
    <property type="project" value="InterPro"/>
</dbReference>
<protein>
    <recommendedName>
        <fullName evidence="2">Prephenate/arogenate dehydrogenase domain-containing protein</fullName>
    </recommendedName>
</protein>
<dbReference type="Gene3D" id="1.10.3660.10">
    <property type="entry name" value="6-phosphogluconate dehydrogenase C-terminal like domain"/>
    <property type="match status" value="1"/>
</dbReference>
<dbReference type="InterPro" id="IPR003099">
    <property type="entry name" value="Prephen_DH"/>
</dbReference>
<dbReference type="SUPFAM" id="SSF48179">
    <property type="entry name" value="6-phosphogluconate dehydrogenase C-terminal domain-like"/>
    <property type="match status" value="1"/>
</dbReference>
<gene>
    <name evidence="3" type="ORF">METZ01_LOCUS466113</name>
</gene>
<dbReference type="GO" id="GO:0008977">
    <property type="term" value="F:prephenate dehydrogenase (NAD+) activity"/>
    <property type="evidence" value="ECO:0007669"/>
    <property type="project" value="InterPro"/>
</dbReference>
<organism evidence="3">
    <name type="scientific">marine metagenome</name>
    <dbReference type="NCBI Taxonomy" id="408172"/>
    <lineage>
        <taxon>unclassified sequences</taxon>
        <taxon>metagenomes</taxon>
        <taxon>ecological metagenomes</taxon>
    </lineage>
</organism>
<dbReference type="Pfam" id="PF20463">
    <property type="entry name" value="PDH_C"/>
    <property type="match status" value="1"/>
</dbReference>
<dbReference type="InterPro" id="IPR046826">
    <property type="entry name" value="PDH_N"/>
</dbReference>
<dbReference type="SUPFAM" id="SSF51735">
    <property type="entry name" value="NAD(P)-binding Rossmann-fold domains"/>
    <property type="match status" value="1"/>
</dbReference>
<feature type="non-terminal residue" evidence="3">
    <location>
        <position position="1"/>
    </location>
</feature>
<dbReference type="AlphaFoldDB" id="A0A383B0F5"/>
<dbReference type="InterPro" id="IPR008927">
    <property type="entry name" value="6-PGluconate_DH-like_C_sf"/>
</dbReference>
<evidence type="ECO:0000259" key="2">
    <source>
        <dbReference type="PROSITE" id="PS51176"/>
    </source>
</evidence>
<reference evidence="3" key="1">
    <citation type="submission" date="2018-05" db="EMBL/GenBank/DDBJ databases">
        <authorList>
            <person name="Lanie J.A."/>
            <person name="Ng W.-L."/>
            <person name="Kazmierczak K.M."/>
            <person name="Andrzejewski T.M."/>
            <person name="Davidsen T.M."/>
            <person name="Wayne K.J."/>
            <person name="Tettelin H."/>
            <person name="Glass J.I."/>
            <person name="Rusch D."/>
            <person name="Podicherti R."/>
            <person name="Tsui H.-C.T."/>
            <person name="Winkler M.E."/>
        </authorList>
    </citation>
    <scope>NUCLEOTIDE SEQUENCE</scope>
</reference>